<dbReference type="SUPFAM" id="SSF56349">
    <property type="entry name" value="DNA breaking-rejoining enzymes"/>
    <property type="match status" value="1"/>
</dbReference>
<evidence type="ECO:0000256" key="4">
    <source>
        <dbReference type="PROSITE-ProRule" id="PRU01248"/>
    </source>
</evidence>
<keyword evidence="10" id="KW-1185">Reference proteome</keyword>
<gene>
    <name evidence="8" type="ORF">ACHIPV_29895</name>
    <name evidence="7" type="ORF">ACHIRB_23210</name>
</gene>
<evidence type="ECO:0000313" key="10">
    <source>
        <dbReference type="Proteomes" id="UP001609219"/>
    </source>
</evidence>
<dbReference type="InterPro" id="IPR050090">
    <property type="entry name" value="Tyrosine_recombinase_XerCD"/>
</dbReference>
<evidence type="ECO:0000259" key="5">
    <source>
        <dbReference type="PROSITE" id="PS51898"/>
    </source>
</evidence>
<dbReference type="Proteomes" id="UP001609219">
    <property type="component" value="Unassembled WGS sequence"/>
</dbReference>
<reference evidence="9 10" key="1">
    <citation type="submission" date="2024-10" db="EMBL/GenBank/DDBJ databases">
        <authorList>
            <person name="Riesco R."/>
        </authorList>
    </citation>
    <scope>NUCLEOTIDE SEQUENCE [LARGE SCALE GENOMIC DNA]</scope>
    <source>
        <strain evidence="8 9">NCIMB 15448</strain>
        <strain evidence="7 10">NCIMB 15450</strain>
    </source>
</reference>
<dbReference type="EMBL" id="JBIMSP010000130">
    <property type="protein sequence ID" value="MFH5246041.1"/>
    <property type="molecule type" value="Genomic_DNA"/>
</dbReference>
<dbReference type="InterPro" id="IPR004107">
    <property type="entry name" value="Integrase_SAM-like_N"/>
</dbReference>
<feature type="domain" description="Tyr recombinase" evidence="5">
    <location>
        <begin position="127"/>
        <end position="320"/>
    </location>
</feature>
<dbReference type="InterPro" id="IPR011010">
    <property type="entry name" value="DNA_brk_join_enz"/>
</dbReference>
<dbReference type="PANTHER" id="PTHR30349">
    <property type="entry name" value="PHAGE INTEGRASE-RELATED"/>
    <property type="match status" value="1"/>
</dbReference>
<comment type="caution">
    <text evidence="7">The sequence shown here is derived from an EMBL/GenBank/DDBJ whole genome shotgun (WGS) entry which is preliminary data.</text>
</comment>
<dbReference type="InterPro" id="IPR013762">
    <property type="entry name" value="Integrase-like_cat_sf"/>
</dbReference>
<dbReference type="InterPro" id="IPR044068">
    <property type="entry name" value="CB"/>
</dbReference>
<name>A0ABW7K8U0_9NOCA</name>
<keyword evidence="1" id="KW-0229">DNA integration</keyword>
<dbReference type="PANTHER" id="PTHR30349:SF81">
    <property type="entry name" value="TYROSINE RECOMBINASE XERC"/>
    <property type="match status" value="1"/>
</dbReference>
<evidence type="ECO:0000256" key="1">
    <source>
        <dbReference type="ARBA" id="ARBA00022908"/>
    </source>
</evidence>
<dbReference type="EMBL" id="JBIMSN010000110">
    <property type="protein sequence ID" value="MFH5231453.1"/>
    <property type="molecule type" value="Genomic_DNA"/>
</dbReference>
<dbReference type="RefSeq" id="WP_395126702.1">
    <property type="nucleotide sequence ID" value="NZ_JBIMSN010000110.1"/>
</dbReference>
<dbReference type="InterPro" id="IPR010998">
    <property type="entry name" value="Integrase_recombinase_N"/>
</dbReference>
<dbReference type="InterPro" id="IPR002104">
    <property type="entry name" value="Integrase_catalytic"/>
</dbReference>
<sequence length="345" mass="38198">MKRNAASGAPDFYTFARGFLHTYMPTIRRLSPKTVEAYRISLECFLTFLTDREHVDRARVGFDHFDRTRLKAWMAWLADDKHYSARTITLRISAIKSFMAYAAAEDVSLMALSQAARTLKAPSAPRKPIEYLTENETRAVLAAFTGRTGKSRRNRMLLILLYDTAARVGEIIALTLADLSLTKPGHVTLTGKRDKTRIVPLTDKTIEHLRVYLKEFHPNAASQPGTRPVFYSLRGGHPVGLSADTVAAVVTQAAATARQTCPTVPARIHCHMLRKTKAMDLYQHGIPLPIIMRLLGHENAATAAAFYAFATIDMMRAAVDAATPTPGDTGQPLAEDTLDALYSLR</sequence>
<feature type="domain" description="Core-binding (CB)" evidence="6">
    <location>
        <begin position="10"/>
        <end position="103"/>
    </location>
</feature>
<keyword evidence="2 4" id="KW-0238">DNA-binding</keyword>
<accession>A0ABW7K8U0</accession>
<evidence type="ECO:0000256" key="3">
    <source>
        <dbReference type="ARBA" id="ARBA00023172"/>
    </source>
</evidence>
<dbReference type="Proteomes" id="UP001609176">
    <property type="component" value="Unassembled WGS sequence"/>
</dbReference>
<protein>
    <submittedName>
        <fullName evidence="7">Tyrosine-type recombinase/integrase</fullName>
    </submittedName>
</protein>
<dbReference type="PROSITE" id="PS51900">
    <property type="entry name" value="CB"/>
    <property type="match status" value="1"/>
</dbReference>
<dbReference type="Gene3D" id="1.10.150.130">
    <property type="match status" value="1"/>
</dbReference>
<dbReference type="PROSITE" id="PS51898">
    <property type="entry name" value="TYR_RECOMBINASE"/>
    <property type="match status" value="1"/>
</dbReference>
<evidence type="ECO:0000259" key="6">
    <source>
        <dbReference type="PROSITE" id="PS51900"/>
    </source>
</evidence>
<dbReference type="Gene3D" id="1.10.443.10">
    <property type="entry name" value="Intergrase catalytic core"/>
    <property type="match status" value="1"/>
</dbReference>
<evidence type="ECO:0000313" key="9">
    <source>
        <dbReference type="Proteomes" id="UP001609176"/>
    </source>
</evidence>
<organism evidence="7 10">
    <name type="scientific">Antrihabitans spumae</name>
    <dbReference type="NCBI Taxonomy" id="3373370"/>
    <lineage>
        <taxon>Bacteria</taxon>
        <taxon>Bacillati</taxon>
        <taxon>Actinomycetota</taxon>
        <taxon>Actinomycetes</taxon>
        <taxon>Mycobacteriales</taxon>
        <taxon>Nocardiaceae</taxon>
        <taxon>Antrihabitans</taxon>
    </lineage>
</organism>
<proteinExistence type="predicted"/>
<dbReference type="Pfam" id="PF02899">
    <property type="entry name" value="Phage_int_SAM_1"/>
    <property type="match status" value="1"/>
</dbReference>
<evidence type="ECO:0000313" key="8">
    <source>
        <dbReference type="EMBL" id="MFH5246041.1"/>
    </source>
</evidence>
<keyword evidence="3" id="KW-0233">DNA recombination</keyword>
<evidence type="ECO:0000313" key="7">
    <source>
        <dbReference type="EMBL" id="MFH5231453.1"/>
    </source>
</evidence>
<dbReference type="Pfam" id="PF00589">
    <property type="entry name" value="Phage_integrase"/>
    <property type="match status" value="1"/>
</dbReference>
<evidence type="ECO:0000256" key="2">
    <source>
        <dbReference type="ARBA" id="ARBA00023125"/>
    </source>
</evidence>